<organism evidence="6 7">
    <name type="scientific">Saccharothrix carnea</name>
    <dbReference type="NCBI Taxonomy" id="1280637"/>
    <lineage>
        <taxon>Bacteria</taxon>
        <taxon>Bacillati</taxon>
        <taxon>Actinomycetota</taxon>
        <taxon>Actinomycetes</taxon>
        <taxon>Pseudonocardiales</taxon>
        <taxon>Pseudonocardiaceae</taxon>
        <taxon>Saccharothrix</taxon>
    </lineage>
</organism>
<dbReference type="InterPro" id="IPR039420">
    <property type="entry name" value="WalR-like"/>
</dbReference>
<dbReference type="Gene3D" id="3.40.50.2300">
    <property type="match status" value="1"/>
</dbReference>
<accession>A0A2P8HZJ0</accession>
<sequence length="219" mass="23406">MRVRVLVVEDDEEMALTVAAGLRRAHLAVDVAFDGTDGLERALGTDYDVIVLDRDLPGTHGDDVCAALVAAGCRGRILMLTAAATTDDLVDGLGLGADDYLPKPFDFRALVARIGALARRAHPAVPPVLRHGDLVVDTARRRASRGDRPLDLAPKEFGVLEVLLAAAGRAVSAEELLERVWDEAADPFTNAVKITVSRLRAKLGDPPVVETVARSGYRV</sequence>
<evidence type="ECO:0000313" key="7">
    <source>
        <dbReference type="Proteomes" id="UP000241118"/>
    </source>
</evidence>
<keyword evidence="1 3" id="KW-0238">DNA-binding</keyword>
<dbReference type="SMART" id="SM00448">
    <property type="entry name" value="REC"/>
    <property type="match status" value="1"/>
</dbReference>
<gene>
    <name evidence="6" type="ORF">B0I31_11961</name>
</gene>
<evidence type="ECO:0000256" key="1">
    <source>
        <dbReference type="ARBA" id="ARBA00023125"/>
    </source>
</evidence>
<dbReference type="PANTHER" id="PTHR48111:SF36">
    <property type="entry name" value="TRANSCRIPTIONAL REGULATORY PROTEIN CUTR"/>
    <property type="match status" value="1"/>
</dbReference>
<evidence type="ECO:0000256" key="3">
    <source>
        <dbReference type="PROSITE-ProRule" id="PRU01091"/>
    </source>
</evidence>
<dbReference type="InterPro" id="IPR011006">
    <property type="entry name" value="CheY-like_superfamily"/>
</dbReference>
<dbReference type="GO" id="GO:0000156">
    <property type="term" value="F:phosphorelay response regulator activity"/>
    <property type="evidence" value="ECO:0007669"/>
    <property type="project" value="TreeGrafter"/>
</dbReference>
<dbReference type="Proteomes" id="UP000241118">
    <property type="component" value="Unassembled WGS sequence"/>
</dbReference>
<feature type="domain" description="Response regulatory" evidence="4">
    <location>
        <begin position="4"/>
        <end position="118"/>
    </location>
</feature>
<keyword evidence="7" id="KW-1185">Reference proteome</keyword>
<dbReference type="EMBL" id="PYAX01000019">
    <property type="protein sequence ID" value="PSL51631.1"/>
    <property type="molecule type" value="Genomic_DNA"/>
</dbReference>
<dbReference type="Pfam" id="PF00486">
    <property type="entry name" value="Trans_reg_C"/>
    <property type="match status" value="1"/>
</dbReference>
<evidence type="ECO:0000259" key="5">
    <source>
        <dbReference type="PROSITE" id="PS51755"/>
    </source>
</evidence>
<protein>
    <submittedName>
        <fullName evidence="6">DNA-binding response OmpR family regulator</fullName>
    </submittedName>
</protein>
<comment type="caution">
    <text evidence="6">The sequence shown here is derived from an EMBL/GenBank/DDBJ whole genome shotgun (WGS) entry which is preliminary data.</text>
</comment>
<dbReference type="PROSITE" id="PS51755">
    <property type="entry name" value="OMPR_PHOB"/>
    <property type="match status" value="1"/>
</dbReference>
<dbReference type="CDD" id="cd00383">
    <property type="entry name" value="trans_reg_C"/>
    <property type="match status" value="1"/>
</dbReference>
<evidence type="ECO:0000259" key="4">
    <source>
        <dbReference type="PROSITE" id="PS50110"/>
    </source>
</evidence>
<dbReference type="Gene3D" id="1.10.10.10">
    <property type="entry name" value="Winged helix-like DNA-binding domain superfamily/Winged helix DNA-binding domain"/>
    <property type="match status" value="1"/>
</dbReference>
<feature type="DNA-binding region" description="OmpR/PhoB-type" evidence="3">
    <location>
        <begin position="126"/>
        <end position="219"/>
    </location>
</feature>
<dbReference type="PANTHER" id="PTHR48111">
    <property type="entry name" value="REGULATOR OF RPOS"/>
    <property type="match status" value="1"/>
</dbReference>
<dbReference type="InterPro" id="IPR001867">
    <property type="entry name" value="OmpR/PhoB-type_DNA-bd"/>
</dbReference>
<dbReference type="SUPFAM" id="SSF52172">
    <property type="entry name" value="CheY-like"/>
    <property type="match status" value="1"/>
</dbReference>
<evidence type="ECO:0000313" key="6">
    <source>
        <dbReference type="EMBL" id="PSL51631.1"/>
    </source>
</evidence>
<evidence type="ECO:0000256" key="2">
    <source>
        <dbReference type="PROSITE-ProRule" id="PRU00169"/>
    </source>
</evidence>
<feature type="domain" description="OmpR/PhoB-type" evidence="5">
    <location>
        <begin position="126"/>
        <end position="219"/>
    </location>
</feature>
<dbReference type="GO" id="GO:0000976">
    <property type="term" value="F:transcription cis-regulatory region binding"/>
    <property type="evidence" value="ECO:0007669"/>
    <property type="project" value="TreeGrafter"/>
</dbReference>
<dbReference type="AlphaFoldDB" id="A0A2P8HZJ0"/>
<dbReference type="GO" id="GO:0006355">
    <property type="term" value="P:regulation of DNA-templated transcription"/>
    <property type="evidence" value="ECO:0007669"/>
    <property type="project" value="InterPro"/>
</dbReference>
<name>A0A2P8HZJ0_SACCR</name>
<reference evidence="6 7" key="1">
    <citation type="submission" date="2018-03" db="EMBL/GenBank/DDBJ databases">
        <title>Genomic Encyclopedia of Type Strains, Phase III (KMG-III): the genomes of soil and plant-associated and newly described type strains.</title>
        <authorList>
            <person name="Whitman W."/>
        </authorList>
    </citation>
    <scope>NUCLEOTIDE SEQUENCE [LARGE SCALE GENOMIC DNA]</scope>
    <source>
        <strain evidence="6 7">CGMCC 4.7097</strain>
    </source>
</reference>
<dbReference type="PROSITE" id="PS50110">
    <property type="entry name" value="RESPONSE_REGULATORY"/>
    <property type="match status" value="1"/>
</dbReference>
<dbReference type="Pfam" id="PF00072">
    <property type="entry name" value="Response_reg"/>
    <property type="match status" value="1"/>
</dbReference>
<dbReference type="SMART" id="SM00862">
    <property type="entry name" value="Trans_reg_C"/>
    <property type="match status" value="1"/>
</dbReference>
<dbReference type="Gene3D" id="6.10.250.690">
    <property type="match status" value="1"/>
</dbReference>
<feature type="modified residue" description="4-aspartylphosphate" evidence="2">
    <location>
        <position position="53"/>
    </location>
</feature>
<keyword evidence="2" id="KW-0597">Phosphoprotein</keyword>
<dbReference type="GO" id="GO:0005829">
    <property type="term" value="C:cytosol"/>
    <property type="evidence" value="ECO:0007669"/>
    <property type="project" value="TreeGrafter"/>
</dbReference>
<dbReference type="GO" id="GO:0032993">
    <property type="term" value="C:protein-DNA complex"/>
    <property type="evidence" value="ECO:0007669"/>
    <property type="project" value="TreeGrafter"/>
</dbReference>
<dbReference type="InterPro" id="IPR001789">
    <property type="entry name" value="Sig_transdc_resp-reg_receiver"/>
</dbReference>
<dbReference type="InterPro" id="IPR036388">
    <property type="entry name" value="WH-like_DNA-bd_sf"/>
</dbReference>
<proteinExistence type="predicted"/>